<protein>
    <recommendedName>
        <fullName evidence="3">Asp23/Gls24 family envelope stress response protein</fullName>
    </recommendedName>
</protein>
<sequence length="202" mass="21601">MSSTDTTLECGTHVRDLNALLDYREGAHDALAPQRASELSSHVSDCALCQQTLASLSALHVNARTLLDEEATAAAQGPWLDQLIHNLMLEARPGRSIPLAAPTAERVLDQTEGSLRALVRNEVGDDDTIVVGTRLNGDITTYRARVDLDMTLHVRLGAPIPDTVARARKAATSAIMRATPLDVHSVDVTVADTYGDITGVEA</sequence>
<proteinExistence type="predicted"/>
<name>A0A8I0GBS5_9ACTO</name>
<accession>A0A8I0GBS5</accession>
<dbReference type="EMBL" id="JACRUO010000001">
    <property type="protein sequence ID" value="MBD3689260.1"/>
    <property type="molecule type" value="Genomic_DNA"/>
</dbReference>
<dbReference type="Proteomes" id="UP000627538">
    <property type="component" value="Unassembled WGS sequence"/>
</dbReference>
<comment type="caution">
    <text evidence="1">The sequence shown here is derived from an EMBL/GenBank/DDBJ whole genome shotgun (WGS) entry which is preliminary data.</text>
</comment>
<dbReference type="AlphaFoldDB" id="A0A8I0GBS5"/>
<reference evidence="1 2" key="1">
    <citation type="submission" date="2020-08" db="EMBL/GenBank/DDBJ databases">
        <title>Winkia gen. nov., sp. nov., isolated from faeces of the Anser albifrons in China.</title>
        <authorList>
            <person name="Liu Q."/>
        </authorList>
    </citation>
    <scope>NUCLEOTIDE SEQUENCE [LARGE SCALE GENOMIC DNA]</scope>
    <source>
        <strain evidence="1 2">C62</strain>
    </source>
</reference>
<organism evidence="1 2">
    <name type="scientific">Nanchangia anserum</name>
    <dbReference type="NCBI Taxonomy" id="2692125"/>
    <lineage>
        <taxon>Bacteria</taxon>
        <taxon>Bacillati</taxon>
        <taxon>Actinomycetota</taxon>
        <taxon>Actinomycetes</taxon>
        <taxon>Actinomycetales</taxon>
        <taxon>Actinomycetaceae</taxon>
        <taxon>Nanchangia</taxon>
    </lineage>
</organism>
<keyword evidence="2" id="KW-1185">Reference proteome</keyword>
<dbReference type="RefSeq" id="WP_191071324.1">
    <property type="nucleotide sequence ID" value="NZ_CP060506.1"/>
</dbReference>
<gene>
    <name evidence="1" type="ORF">H8R10_03315</name>
</gene>
<evidence type="ECO:0000313" key="2">
    <source>
        <dbReference type="Proteomes" id="UP000627538"/>
    </source>
</evidence>
<evidence type="ECO:0008006" key="3">
    <source>
        <dbReference type="Google" id="ProtNLM"/>
    </source>
</evidence>
<evidence type="ECO:0000313" key="1">
    <source>
        <dbReference type="EMBL" id="MBD3689260.1"/>
    </source>
</evidence>